<dbReference type="Proteomes" id="UP000602745">
    <property type="component" value="Unassembled WGS sequence"/>
</dbReference>
<evidence type="ECO:0000259" key="3">
    <source>
        <dbReference type="Pfam" id="PF17746"/>
    </source>
</evidence>
<dbReference type="GO" id="GO:0003677">
    <property type="term" value="F:DNA binding"/>
    <property type="evidence" value="ECO:0007669"/>
    <property type="project" value="InterPro"/>
</dbReference>
<dbReference type="InterPro" id="IPR041465">
    <property type="entry name" value="SfsA_N"/>
</dbReference>
<gene>
    <name evidence="1 4" type="primary">sfsA</name>
    <name evidence="4" type="ORF">GCM10007276_26570</name>
</gene>
<protein>
    <recommendedName>
        <fullName evidence="1">Sugar fermentation stimulation protein homolog</fullName>
    </recommendedName>
</protein>
<evidence type="ECO:0000256" key="1">
    <source>
        <dbReference type="HAMAP-Rule" id="MF_00095"/>
    </source>
</evidence>
<keyword evidence="5" id="KW-1185">Reference proteome</keyword>
<evidence type="ECO:0000259" key="2">
    <source>
        <dbReference type="Pfam" id="PF03749"/>
    </source>
</evidence>
<dbReference type="InterPro" id="IPR005224">
    <property type="entry name" value="SfsA"/>
</dbReference>
<reference evidence="4" key="2">
    <citation type="submission" date="2020-09" db="EMBL/GenBank/DDBJ databases">
        <authorList>
            <person name="Sun Q."/>
            <person name="Sedlacek I."/>
        </authorList>
    </citation>
    <scope>NUCLEOTIDE SEQUENCE</scope>
    <source>
        <strain evidence="4">CCM 7684</strain>
    </source>
</reference>
<name>A0A8J3DXG9_9RHOB</name>
<dbReference type="HAMAP" id="MF_00095">
    <property type="entry name" value="SfsA"/>
    <property type="match status" value="1"/>
</dbReference>
<dbReference type="NCBIfam" id="TIGR00230">
    <property type="entry name" value="sfsA"/>
    <property type="match status" value="1"/>
</dbReference>
<dbReference type="InterPro" id="IPR040452">
    <property type="entry name" value="SfsA_C"/>
</dbReference>
<evidence type="ECO:0000313" key="4">
    <source>
        <dbReference type="EMBL" id="GGE48009.1"/>
    </source>
</evidence>
<evidence type="ECO:0000313" key="5">
    <source>
        <dbReference type="Proteomes" id="UP000602745"/>
    </source>
</evidence>
<feature type="domain" description="Sugar fermentation stimulation protein C-terminal" evidence="2">
    <location>
        <begin position="88"/>
        <end position="224"/>
    </location>
</feature>
<proteinExistence type="inferred from homology"/>
<dbReference type="PANTHER" id="PTHR30545">
    <property type="entry name" value="SUGAR FERMENTATION STIMULATION PROTEIN A"/>
    <property type="match status" value="1"/>
</dbReference>
<dbReference type="AlphaFoldDB" id="A0A8J3DXG9"/>
<dbReference type="EMBL" id="BMCP01000002">
    <property type="protein sequence ID" value="GGE48009.1"/>
    <property type="molecule type" value="Genomic_DNA"/>
</dbReference>
<sequence length="239" mass="25353">MAAMQFTAPLLPGRLIQRYKRFLADVALDDGRLVTAHVANSGAMTGLKTPGSRIWLLEKPHTKLGFSWELVEAPLPDGPALVGVNTAHANSIAAEAIVAGRVPELAGYAALRREVPYGLNSRVDIFISDGPTPPAFVEVKNVTLWREGPLAEFPDAVTSRGTKHLADLAREVASGARGVMLYVIQGPAEGFAIAGDVDPVYAEAFAFARSAGVEAYAWTCEVSLHGITLAAPVPILMRG</sequence>
<dbReference type="Gene3D" id="3.40.1350.60">
    <property type="match status" value="1"/>
</dbReference>
<dbReference type="CDD" id="cd22359">
    <property type="entry name" value="SfsA-like_bacterial"/>
    <property type="match status" value="1"/>
</dbReference>
<organism evidence="4 5">
    <name type="scientific">Agaricicola taiwanensis</name>
    <dbReference type="NCBI Taxonomy" id="591372"/>
    <lineage>
        <taxon>Bacteria</taxon>
        <taxon>Pseudomonadati</taxon>
        <taxon>Pseudomonadota</taxon>
        <taxon>Alphaproteobacteria</taxon>
        <taxon>Rhodobacterales</taxon>
        <taxon>Paracoccaceae</taxon>
        <taxon>Agaricicola</taxon>
    </lineage>
</organism>
<dbReference type="PANTHER" id="PTHR30545:SF2">
    <property type="entry name" value="SUGAR FERMENTATION STIMULATION PROTEIN A"/>
    <property type="match status" value="1"/>
</dbReference>
<feature type="domain" description="SfsA N-terminal OB" evidence="3">
    <location>
        <begin position="16"/>
        <end position="74"/>
    </location>
</feature>
<accession>A0A8J3DXG9</accession>
<dbReference type="Pfam" id="PF17746">
    <property type="entry name" value="SfsA_N"/>
    <property type="match status" value="1"/>
</dbReference>
<comment type="caution">
    <text evidence="4">The sequence shown here is derived from an EMBL/GenBank/DDBJ whole genome shotgun (WGS) entry which is preliminary data.</text>
</comment>
<reference evidence="4" key="1">
    <citation type="journal article" date="2014" name="Int. J. Syst. Evol. Microbiol.">
        <title>Complete genome sequence of Corynebacterium casei LMG S-19264T (=DSM 44701T), isolated from a smear-ripened cheese.</title>
        <authorList>
            <consortium name="US DOE Joint Genome Institute (JGI-PGF)"/>
            <person name="Walter F."/>
            <person name="Albersmeier A."/>
            <person name="Kalinowski J."/>
            <person name="Ruckert C."/>
        </authorList>
    </citation>
    <scope>NUCLEOTIDE SEQUENCE</scope>
    <source>
        <strain evidence="4">CCM 7684</strain>
    </source>
</reference>
<dbReference type="Pfam" id="PF03749">
    <property type="entry name" value="SfsA"/>
    <property type="match status" value="1"/>
</dbReference>
<comment type="similarity">
    <text evidence="1">Belongs to the SfsA family.</text>
</comment>
<dbReference type="Gene3D" id="2.40.50.580">
    <property type="match status" value="1"/>
</dbReference>